<evidence type="ECO:0000256" key="5">
    <source>
        <dbReference type="ARBA" id="ARBA00022528"/>
    </source>
</evidence>
<organism evidence="22 23">
    <name type="scientific">Adiantum capillus-veneris</name>
    <name type="common">Maidenhair fern</name>
    <dbReference type="NCBI Taxonomy" id="13818"/>
    <lineage>
        <taxon>Eukaryota</taxon>
        <taxon>Viridiplantae</taxon>
        <taxon>Streptophyta</taxon>
        <taxon>Embryophyta</taxon>
        <taxon>Tracheophyta</taxon>
        <taxon>Polypodiopsida</taxon>
        <taxon>Polypodiidae</taxon>
        <taxon>Polypodiales</taxon>
        <taxon>Pteridineae</taxon>
        <taxon>Pteridaceae</taxon>
        <taxon>Vittarioideae</taxon>
        <taxon>Adiantum</taxon>
    </lineage>
</organism>
<evidence type="ECO:0000256" key="18">
    <source>
        <dbReference type="SAM" id="MobiDB-lite"/>
    </source>
</evidence>
<reference evidence="22 23" key="1">
    <citation type="submission" date="2021-01" db="EMBL/GenBank/DDBJ databases">
        <title>Adiantum capillus-veneris genome.</title>
        <authorList>
            <person name="Fang Y."/>
            <person name="Liao Q."/>
        </authorList>
    </citation>
    <scope>NUCLEOTIDE SEQUENCE [LARGE SCALE GENOMIC DNA]</scope>
    <source>
        <strain evidence="22">H3</strain>
        <tissue evidence="22">Leaf</tissue>
    </source>
</reference>
<dbReference type="InterPro" id="IPR038718">
    <property type="entry name" value="SNF2-like_sf"/>
</dbReference>
<evidence type="ECO:0000256" key="9">
    <source>
        <dbReference type="ARBA" id="ARBA00022801"/>
    </source>
</evidence>
<proteinExistence type="inferred from homology"/>
<evidence type="ECO:0000256" key="7">
    <source>
        <dbReference type="ARBA" id="ARBA00022741"/>
    </source>
</evidence>
<dbReference type="PROSITE" id="PS51192">
    <property type="entry name" value="HELICASE_ATP_BIND_1"/>
    <property type="match status" value="1"/>
</dbReference>
<dbReference type="GO" id="GO:0016887">
    <property type="term" value="F:ATP hydrolysis activity"/>
    <property type="evidence" value="ECO:0007669"/>
    <property type="project" value="InterPro"/>
</dbReference>
<dbReference type="GO" id="GO:0008270">
    <property type="term" value="F:zinc ion binding"/>
    <property type="evidence" value="ECO:0007669"/>
    <property type="project" value="UniProtKB-KW"/>
</dbReference>
<dbReference type="GO" id="GO:0010468">
    <property type="term" value="P:regulation of gene expression"/>
    <property type="evidence" value="ECO:0007669"/>
    <property type="project" value="UniProtKB-ARBA"/>
</dbReference>
<evidence type="ECO:0000256" key="4">
    <source>
        <dbReference type="ARBA" id="ARBA00022454"/>
    </source>
</evidence>
<feature type="compositionally biased region" description="Basic and acidic residues" evidence="18">
    <location>
        <begin position="1115"/>
        <end position="1134"/>
    </location>
</feature>
<keyword evidence="5" id="KW-0934">Plastid</keyword>
<evidence type="ECO:0000313" key="23">
    <source>
        <dbReference type="Proteomes" id="UP000886520"/>
    </source>
</evidence>
<keyword evidence="6" id="KW-0479">Metal-binding</keyword>
<keyword evidence="11" id="KW-0862">Zinc</keyword>
<keyword evidence="5" id="KW-0150">Chloroplast</keyword>
<feature type="compositionally biased region" description="Acidic residues" evidence="18">
    <location>
        <begin position="53"/>
        <end position="74"/>
    </location>
</feature>
<dbReference type="InterPro" id="IPR025766">
    <property type="entry name" value="ADD"/>
</dbReference>
<feature type="region of interest" description="Disordered" evidence="18">
    <location>
        <begin position="28"/>
        <end position="83"/>
    </location>
</feature>
<keyword evidence="7" id="KW-0547">Nucleotide-binding</keyword>
<dbReference type="OrthoDB" id="2020972at2759"/>
<feature type="compositionally biased region" description="Acidic residues" evidence="18">
    <location>
        <begin position="1101"/>
        <end position="1114"/>
    </location>
</feature>
<evidence type="ECO:0000256" key="12">
    <source>
        <dbReference type="ARBA" id="ARBA00022840"/>
    </source>
</evidence>
<dbReference type="GO" id="GO:0000781">
    <property type="term" value="C:chromosome, telomeric region"/>
    <property type="evidence" value="ECO:0007669"/>
    <property type="project" value="UniProtKB-SubCell"/>
</dbReference>
<evidence type="ECO:0000256" key="16">
    <source>
        <dbReference type="ARBA" id="ARBA00031106"/>
    </source>
</evidence>
<evidence type="ECO:0000256" key="3">
    <source>
        <dbReference type="ARBA" id="ARBA00007025"/>
    </source>
</evidence>
<evidence type="ECO:0000256" key="11">
    <source>
        <dbReference type="ARBA" id="ARBA00022833"/>
    </source>
</evidence>
<evidence type="ECO:0000313" key="22">
    <source>
        <dbReference type="EMBL" id="KAI5079836.1"/>
    </source>
</evidence>
<feature type="region of interest" description="Disordered" evidence="18">
    <location>
        <begin position="659"/>
        <end position="678"/>
    </location>
</feature>
<evidence type="ECO:0000259" key="19">
    <source>
        <dbReference type="PROSITE" id="PS51192"/>
    </source>
</evidence>
<dbReference type="PANTHER" id="PTHR45797">
    <property type="entry name" value="RAD54-LIKE"/>
    <property type="match status" value="1"/>
</dbReference>
<sequence length="1509" mass="171260">MLPCQSAFHILTLSNHNRLPKALNQERAHNLRRGGGRARSSGTLKMVDSFEQGSDEELESSEESDEGSDFDEDACSASEHEINTDDPLTEEEINDLIDKLFEVESKAADAQETLEEESLAAMRREIEAELAVNLSGSELDAAVEEELLTFVEQWQKALDKLEDESGLLQERLDDAGIELSSLFKWMEEKAPQCCSTEAWRKRTHWAGLHPSEEVSNTIQTAESELELRRPVKRHRGKLIEEGASGYLEKKVLDAADVQHVSESKVQKGDGWESLDSLLENEGIKAESSGFGSKAWASVYLAATPEQAARLGLPGADEVEEIVDLEGCKKDFYTATALASEKESGLTELQKKNLKRVGEEDDIKRARLIDRFFLKRKRKNRSAMSNQGSETGDEKKGSVEASVLASTTLLKQDGQLNLASAREDCIGSPFKGSQDTQNGLLKRHREDWDLDFPRKRVETDVINIDSDEEQVSAKSEDTVFCTEQAMVSIPLETDIHKVGEPWSSVIEPTDTCGVEFQRGKTKNLEISDVSGVETAKDSFSAQFMCTMCAKQLRCDQVLKHPLFDVVICRPCRRFYLSGPISKDASGRDNECSWCANGGDIVLCDGCDKVFCGACIQRNFGEQELERILETEEWRCYCCNYEPLLSKIDCFMKASELGAQQSSEYGSSESDEPKELREHEKRRKRLRRILEDDELEESTKIKQRLEKERKERLDRLRENASIIGSGSMLTSSISEKCAINIARDADEEEVLIPTGLAKFLKPHQIEGVQFMWENCIESIKKVKAGDPGNGCIVAHSMGLGKTLQVIAFLYTVLKRKDLGLRTALIVTPVNVLHNWPDEFEKWKPAERKSLRVYVLDETSRHIRRKLLRDWQKFGGVMMIGYSTFRTMSLGKYVKDAQEKDDICKALQIPGPDILVCDEAHMIKNKKADVTQALKHVRTQRRIALTGSPLQNNLMEYYCMVDFVREGFLGRPQDFKNRFQNPIENGQHADSTEYDVRCMKERTHVLHKQLMGFVQRKGANVVEKELPKKFIYVISVRLSQLQHALYNKFIQLFWLSNEQSVMTSRYRKSLFPTYHALSKVWNHPDLLFTIREDKEVLSDDSMDEFLDDEGQSSDEENVEVRKDERRNGMKSQKKTDSDGFNMIENLDWCKDLIDTPKGMLEDSGKLVLLLDILSMSSARGEKTLVFSQSIPTLNLIENFLEKIPHPKGKAGWWRKDKEWYRLDGHTKARDRQNLVKRFNNPSNSKVQCVLISTKAGSLGINLQAANRVIILDGSWNPTHDIQALFRAWRFGQKKPVVVYRLLAYGTAEEKIYKRQVAKEGLAARVLDAQQVVRHSKMEELKVLFKLDDDAAEKQSIEAGSGLKDMGTHMNIPSSVVDHDAPEDDIMTSLLIDHRPKWIVRLHQHDTLLVDREDEKLTTEEEALAWEKFKRITENADVDWVRVKAEGETSTHVHNSWANTTSGAPSSSCSAKFHAELLASSSIRNNEYIKCENCQQSIGWEHIVKGKQARSSH</sequence>
<dbReference type="SUPFAM" id="SSF52540">
    <property type="entry name" value="P-loop containing nucleoside triphosphate hydrolases"/>
    <property type="match status" value="2"/>
</dbReference>
<evidence type="ECO:0000256" key="15">
    <source>
        <dbReference type="ARBA" id="ARBA00023242"/>
    </source>
</evidence>
<evidence type="ECO:0000256" key="13">
    <source>
        <dbReference type="ARBA" id="ARBA00022895"/>
    </source>
</evidence>
<dbReference type="InterPro" id="IPR044574">
    <property type="entry name" value="ARIP4-like"/>
</dbReference>
<dbReference type="InterPro" id="IPR049730">
    <property type="entry name" value="SNF2/RAD54-like_C"/>
</dbReference>
<keyword evidence="15" id="KW-0539">Nucleus</keyword>
<comment type="caution">
    <text evidence="22">The sequence shown here is derived from an EMBL/GenBank/DDBJ whole genome shotgun (WGS) entry which is preliminary data.</text>
</comment>
<protein>
    <recommendedName>
        <fullName evidence="16">ATP-dependent helicase ATRX</fullName>
    </recommendedName>
</protein>
<keyword evidence="23" id="KW-1185">Reference proteome</keyword>
<accession>A0A9D4V5S2</accession>
<dbReference type="InterPro" id="IPR000330">
    <property type="entry name" value="SNF2_N"/>
</dbReference>
<keyword evidence="14" id="KW-0238">DNA-binding</keyword>
<feature type="region of interest" description="Disordered" evidence="18">
    <location>
        <begin position="1101"/>
        <end position="1135"/>
    </location>
</feature>
<dbReference type="InterPro" id="IPR041430">
    <property type="entry name" value="ADD_ATRX"/>
</dbReference>
<dbReference type="InterPro" id="IPR014001">
    <property type="entry name" value="Helicase_ATP-bd"/>
</dbReference>
<dbReference type="Pfam" id="PF00176">
    <property type="entry name" value="SNF2-rel_dom"/>
    <property type="match status" value="1"/>
</dbReference>
<dbReference type="InterPro" id="IPR011011">
    <property type="entry name" value="Znf_FYVE_PHD"/>
</dbReference>
<dbReference type="CDD" id="cd18007">
    <property type="entry name" value="DEXHc_ATRX-like"/>
    <property type="match status" value="1"/>
</dbReference>
<dbReference type="GO" id="GO:0004386">
    <property type="term" value="F:helicase activity"/>
    <property type="evidence" value="ECO:0007669"/>
    <property type="project" value="UniProtKB-KW"/>
</dbReference>
<feature type="domain" description="Helicase C-terminal" evidence="20">
    <location>
        <begin position="1165"/>
        <end position="1336"/>
    </location>
</feature>
<keyword evidence="17" id="KW-0175">Coiled coil</keyword>
<dbReference type="SUPFAM" id="SSF57903">
    <property type="entry name" value="FYVE/PHD zinc finger"/>
    <property type="match status" value="1"/>
</dbReference>
<dbReference type="EMBL" id="JABFUD020000005">
    <property type="protein sequence ID" value="KAI5079836.1"/>
    <property type="molecule type" value="Genomic_DNA"/>
</dbReference>
<keyword evidence="10" id="KW-0347">Helicase</keyword>
<dbReference type="InterPro" id="IPR013083">
    <property type="entry name" value="Znf_RING/FYVE/PHD"/>
</dbReference>
<dbReference type="SMART" id="SM00487">
    <property type="entry name" value="DEXDc"/>
    <property type="match status" value="1"/>
</dbReference>
<evidence type="ECO:0000256" key="10">
    <source>
        <dbReference type="ARBA" id="ARBA00022806"/>
    </source>
</evidence>
<dbReference type="GO" id="GO:0005524">
    <property type="term" value="F:ATP binding"/>
    <property type="evidence" value="ECO:0007669"/>
    <property type="project" value="UniProtKB-KW"/>
</dbReference>
<evidence type="ECO:0000256" key="17">
    <source>
        <dbReference type="SAM" id="Coils"/>
    </source>
</evidence>
<dbReference type="Gene3D" id="3.30.40.10">
    <property type="entry name" value="Zinc/RING finger domain, C3HC4 (zinc finger)"/>
    <property type="match status" value="1"/>
</dbReference>
<keyword evidence="13" id="KW-0779">Telomere</keyword>
<evidence type="ECO:0000259" key="20">
    <source>
        <dbReference type="PROSITE" id="PS51194"/>
    </source>
</evidence>
<dbReference type="GO" id="GO:0005634">
    <property type="term" value="C:nucleus"/>
    <property type="evidence" value="ECO:0007669"/>
    <property type="project" value="UniProtKB-SubCell"/>
</dbReference>
<keyword evidence="12" id="KW-0067">ATP-binding</keyword>
<evidence type="ECO:0000256" key="6">
    <source>
        <dbReference type="ARBA" id="ARBA00022723"/>
    </source>
</evidence>
<evidence type="ECO:0000256" key="8">
    <source>
        <dbReference type="ARBA" id="ARBA00022771"/>
    </source>
</evidence>
<dbReference type="Proteomes" id="UP000886520">
    <property type="component" value="Chromosome 5"/>
</dbReference>
<dbReference type="SMART" id="SM00490">
    <property type="entry name" value="HELICc"/>
    <property type="match status" value="1"/>
</dbReference>
<keyword evidence="8" id="KW-0863">Zinc-finger</keyword>
<dbReference type="GO" id="GO:0003677">
    <property type="term" value="F:DNA binding"/>
    <property type="evidence" value="ECO:0007669"/>
    <property type="project" value="UniProtKB-KW"/>
</dbReference>
<keyword evidence="9" id="KW-0378">Hydrolase</keyword>
<comment type="subcellular location">
    <subcellularLocation>
        <location evidence="2">Chromosome</location>
        <location evidence="2">Telomere</location>
    </subcellularLocation>
    <subcellularLocation>
        <location evidence="1">Nucleus</location>
    </subcellularLocation>
</comment>
<dbReference type="PANTHER" id="PTHR45797:SF1">
    <property type="entry name" value="HELICASE ARIP4"/>
    <property type="match status" value="1"/>
</dbReference>
<evidence type="ECO:0000256" key="1">
    <source>
        <dbReference type="ARBA" id="ARBA00004123"/>
    </source>
</evidence>
<dbReference type="PROSITE" id="PS51533">
    <property type="entry name" value="ADD"/>
    <property type="match status" value="1"/>
</dbReference>
<keyword evidence="4" id="KW-0158">Chromosome</keyword>
<evidence type="ECO:0000256" key="2">
    <source>
        <dbReference type="ARBA" id="ARBA00004574"/>
    </source>
</evidence>
<feature type="coiled-coil region" evidence="17">
    <location>
        <begin position="144"/>
        <end position="178"/>
    </location>
</feature>
<dbReference type="Pfam" id="PF17981">
    <property type="entry name" value="ADD_ATRX"/>
    <property type="match status" value="1"/>
</dbReference>
<evidence type="ECO:0000256" key="14">
    <source>
        <dbReference type="ARBA" id="ARBA00023125"/>
    </source>
</evidence>
<dbReference type="Pfam" id="PF00271">
    <property type="entry name" value="Helicase_C"/>
    <property type="match status" value="1"/>
</dbReference>
<dbReference type="CDD" id="cd18793">
    <property type="entry name" value="SF2_C_SNF"/>
    <property type="match status" value="1"/>
</dbReference>
<feature type="domain" description="Helicase ATP-binding" evidence="19">
    <location>
        <begin position="780"/>
        <end position="964"/>
    </location>
</feature>
<dbReference type="PROSITE" id="PS51194">
    <property type="entry name" value="HELICASE_CTER"/>
    <property type="match status" value="1"/>
</dbReference>
<dbReference type="CDD" id="cd11726">
    <property type="entry name" value="ADDz_ATRX"/>
    <property type="match status" value="1"/>
</dbReference>
<dbReference type="Gene3D" id="3.40.50.10810">
    <property type="entry name" value="Tandem AAA-ATPase domain"/>
    <property type="match status" value="1"/>
</dbReference>
<comment type="similarity">
    <text evidence="3">Belongs to the SNF2/RAD54 helicase family.</text>
</comment>
<dbReference type="InterPro" id="IPR027417">
    <property type="entry name" value="P-loop_NTPase"/>
</dbReference>
<name>A0A9D4V5S2_ADICA</name>
<feature type="domain" description="PHD-type" evidence="21">
    <location>
        <begin position="532"/>
        <end position="665"/>
    </location>
</feature>
<dbReference type="Gene3D" id="3.40.50.300">
    <property type="entry name" value="P-loop containing nucleotide triphosphate hydrolases"/>
    <property type="match status" value="1"/>
</dbReference>
<gene>
    <name evidence="22" type="ORF">GOP47_0005315</name>
</gene>
<feature type="region of interest" description="Disordered" evidence="18">
    <location>
        <begin position="379"/>
        <end position="398"/>
    </location>
</feature>
<evidence type="ECO:0000259" key="21">
    <source>
        <dbReference type="PROSITE" id="PS51533"/>
    </source>
</evidence>
<dbReference type="InterPro" id="IPR001650">
    <property type="entry name" value="Helicase_C-like"/>
</dbReference>